<keyword evidence="2" id="KW-0732">Signal</keyword>
<dbReference type="InterPro" id="IPR013097">
    <property type="entry name" value="Dabb"/>
</dbReference>
<dbReference type="InterPro" id="IPR011008">
    <property type="entry name" value="Dimeric_a/b-barrel"/>
</dbReference>
<dbReference type="SMART" id="SM00886">
    <property type="entry name" value="Dabb"/>
    <property type="match status" value="1"/>
</dbReference>
<evidence type="ECO:0000256" key="1">
    <source>
        <dbReference type="ARBA" id="ARBA00011738"/>
    </source>
</evidence>
<feature type="domain" description="Stress-response A/B barrel" evidence="3">
    <location>
        <begin position="3"/>
        <end position="105"/>
    </location>
</feature>
<dbReference type="SUPFAM" id="SSF54909">
    <property type="entry name" value="Dimeric alpha+beta barrel"/>
    <property type="match status" value="1"/>
</dbReference>
<dbReference type="EMBL" id="JANBVN010000214">
    <property type="protein sequence ID" value="KAJ9132559.1"/>
    <property type="molecule type" value="Genomic_DNA"/>
</dbReference>
<dbReference type="PANTHER" id="PTHR33178">
    <property type="match status" value="1"/>
</dbReference>
<keyword evidence="5" id="KW-1185">Reference proteome</keyword>
<dbReference type="InterPro" id="IPR044662">
    <property type="entry name" value="HS1/DABB1-like"/>
</dbReference>
<comment type="subunit">
    <text evidence="1">Homodimer.</text>
</comment>
<dbReference type="Gene3D" id="3.30.70.100">
    <property type="match status" value="1"/>
</dbReference>
<dbReference type="Proteomes" id="UP001174691">
    <property type="component" value="Unassembled WGS sequence"/>
</dbReference>
<feature type="chain" id="PRO_5041213211" description="Stress-response A/B barrel domain-containing protein" evidence="2">
    <location>
        <begin position="19"/>
        <end position="110"/>
    </location>
</feature>
<dbReference type="AlphaFoldDB" id="A0AA38R429"/>
<organism evidence="4 5">
    <name type="scientific">Coniochaeta hoffmannii</name>
    <dbReference type="NCBI Taxonomy" id="91930"/>
    <lineage>
        <taxon>Eukaryota</taxon>
        <taxon>Fungi</taxon>
        <taxon>Dikarya</taxon>
        <taxon>Ascomycota</taxon>
        <taxon>Pezizomycotina</taxon>
        <taxon>Sordariomycetes</taxon>
        <taxon>Sordariomycetidae</taxon>
        <taxon>Coniochaetales</taxon>
        <taxon>Coniochaetaceae</taxon>
        <taxon>Coniochaeta</taxon>
    </lineage>
</organism>
<dbReference type="PROSITE" id="PS51502">
    <property type="entry name" value="S_R_A_B_BARREL"/>
    <property type="match status" value="1"/>
</dbReference>
<gene>
    <name evidence="4" type="ORF">NKR19_g9264</name>
</gene>
<proteinExistence type="predicted"/>
<evidence type="ECO:0000313" key="5">
    <source>
        <dbReference type="Proteomes" id="UP001174691"/>
    </source>
</evidence>
<evidence type="ECO:0000256" key="2">
    <source>
        <dbReference type="SAM" id="SignalP"/>
    </source>
</evidence>
<evidence type="ECO:0000313" key="4">
    <source>
        <dbReference type="EMBL" id="KAJ9132559.1"/>
    </source>
</evidence>
<feature type="signal peptide" evidence="2">
    <location>
        <begin position="1"/>
        <end position="18"/>
    </location>
</feature>
<dbReference type="PANTHER" id="PTHR33178:SF10">
    <property type="entry name" value="STRESS-RESPONSE A_B BARREL DOMAIN-CONTAINING PROTEIN"/>
    <property type="match status" value="1"/>
</dbReference>
<sequence length="110" mass="12318">MAIIHVVMFAFKALATEAEVQDVCDRMLALKNNCVHPDTKKTYIKSAVGGRENSKEGLQNGITYVFVSEFENEEDRAYYINKDPAHQEFVKSLASVVDKVQAVDFTPGVF</sequence>
<reference evidence="4" key="1">
    <citation type="submission" date="2022-07" db="EMBL/GenBank/DDBJ databases">
        <title>Fungi with potential for degradation of polypropylene.</title>
        <authorList>
            <person name="Gostincar C."/>
        </authorList>
    </citation>
    <scope>NUCLEOTIDE SEQUENCE</scope>
    <source>
        <strain evidence="4">EXF-13287</strain>
    </source>
</reference>
<accession>A0AA38R429</accession>
<comment type="caution">
    <text evidence="4">The sequence shown here is derived from an EMBL/GenBank/DDBJ whole genome shotgun (WGS) entry which is preliminary data.</text>
</comment>
<evidence type="ECO:0000259" key="3">
    <source>
        <dbReference type="PROSITE" id="PS51502"/>
    </source>
</evidence>
<protein>
    <recommendedName>
        <fullName evidence="3">Stress-response A/B barrel domain-containing protein</fullName>
    </recommendedName>
</protein>
<name>A0AA38R429_9PEZI</name>
<dbReference type="Pfam" id="PF07876">
    <property type="entry name" value="Dabb"/>
    <property type="match status" value="1"/>
</dbReference>